<accession>A0A9D7XFH0</accession>
<dbReference type="Pfam" id="PF13366">
    <property type="entry name" value="PDDEXK_3"/>
    <property type="match status" value="1"/>
</dbReference>
<dbReference type="NCBIfam" id="TIGR04256">
    <property type="entry name" value="GxxExxY"/>
    <property type="match status" value="1"/>
</dbReference>
<gene>
    <name evidence="1" type="ORF">IPO85_14340</name>
</gene>
<proteinExistence type="predicted"/>
<dbReference type="AlphaFoldDB" id="A0A9D7XFH0"/>
<evidence type="ECO:0000313" key="1">
    <source>
        <dbReference type="EMBL" id="MBK9718661.1"/>
    </source>
</evidence>
<evidence type="ECO:0000313" key="2">
    <source>
        <dbReference type="Proteomes" id="UP000808349"/>
    </source>
</evidence>
<dbReference type="EMBL" id="JADKFW010000012">
    <property type="protein sequence ID" value="MBK9718661.1"/>
    <property type="molecule type" value="Genomic_DNA"/>
</dbReference>
<comment type="caution">
    <text evidence="1">The sequence shown here is derived from an EMBL/GenBank/DDBJ whole genome shotgun (WGS) entry which is preliminary data.</text>
</comment>
<dbReference type="Proteomes" id="UP000808349">
    <property type="component" value="Unassembled WGS sequence"/>
</dbReference>
<reference evidence="1 2" key="1">
    <citation type="submission" date="2020-10" db="EMBL/GenBank/DDBJ databases">
        <title>Connecting structure to function with the recovery of over 1000 high-quality activated sludge metagenome-assembled genomes encoding full-length rRNA genes using long-read sequencing.</title>
        <authorList>
            <person name="Singleton C.M."/>
            <person name="Petriglieri F."/>
            <person name="Kristensen J.M."/>
            <person name="Kirkegaard R.H."/>
            <person name="Michaelsen T.Y."/>
            <person name="Andersen M.H."/>
            <person name="Karst S.M."/>
            <person name="Dueholm M.S."/>
            <person name="Nielsen P.H."/>
            <person name="Albertsen M."/>
        </authorList>
    </citation>
    <scope>NUCLEOTIDE SEQUENCE [LARGE SCALE GENOMIC DNA]</scope>
    <source>
        <strain evidence="1">Ribe_18-Q3-R11-54_BAT3C.373</strain>
    </source>
</reference>
<protein>
    <submittedName>
        <fullName evidence="1">GxxExxY protein</fullName>
    </submittedName>
</protein>
<dbReference type="InterPro" id="IPR026350">
    <property type="entry name" value="GxxExxY"/>
</dbReference>
<name>A0A9D7XFH0_9BACT</name>
<organism evidence="1 2">
    <name type="scientific">Candidatus Defluviibacterium haderslevense</name>
    <dbReference type="NCBI Taxonomy" id="2981993"/>
    <lineage>
        <taxon>Bacteria</taxon>
        <taxon>Pseudomonadati</taxon>
        <taxon>Bacteroidota</taxon>
        <taxon>Saprospiria</taxon>
        <taxon>Saprospirales</taxon>
        <taxon>Saprospiraceae</taxon>
        <taxon>Candidatus Defluviibacterium</taxon>
    </lineage>
</organism>
<sequence>MTENEISYAIIGIAIELHSKLGPGLLESVYEHTLAYELRKFGFFVEQQVPIPLIYEDVRLDCGYRLDLRVERKVIIEIKAVDYMPGVHYAQVLTYLKLCNCKLGLLMNFNTVKLKEGIHRMVNGL</sequence>